<evidence type="ECO:0000259" key="1">
    <source>
        <dbReference type="Pfam" id="PF07727"/>
    </source>
</evidence>
<sequence>MLTNEVLSCPEGRLWKVAVGEEKQALIKNETWTVVKKDHILAGQRILTSKWIFKKKEDVKYKARLVVRGCQQVMGIDCGGTYSPVLNSGPIWALLGIAKRYRGKGMYGEHHLKLARICPLKSECCVFKNADGSVILGLVDDGVVVGKDCRVVYSLLEVLEREFEVVAQLLEAYNMTEAKQPQLRRRRKGRTEKELRGSVVYLSKKTRPDIAYASPTEEDIVSIKQILRYLRGTENLEIRFGGSSPMEGLVSFCDADFTGDSQSRRSNTGYVIYYSGGPIIWCARKQPVVALSTAEAEYIVTAEFTKELIYLKAILEKILGKEVTARLHVDNQTALSLMKNGLLIRRSKHIDVQFHYIHGK</sequence>
<dbReference type="EMBL" id="JARBHB010000002">
    <property type="protein sequence ID" value="KAJ8892850.1"/>
    <property type="molecule type" value="Genomic_DNA"/>
</dbReference>
<dbReference type="Pfam" id="PF07727">
    <property type="entry name" value="RVT_2"/>
    <property type="match status" value="1"/>
</dbReference>
<feature type="non-terminal residue" evidence="2">
    <location>
        <position position="360"/>
    </location>
</feature>
<name>A0ABQ9I883_9NEOP</name>
<dbReference type="PANTHER" id="PTHR11439:SF480">
    <property type="entry name" value="REVERSE TRANSCRIPTASE TY1_COPIA-TYPE DOMAIN-CONTAINING PROTEIN"/>
    <property type="match status" value="1"/>
</dbReference>
<dbReference type="CDD" id="cd09272">
    <property type="entry name" value="RNase_HI_RT_Ty1"/>
    <property type="match status" value="1"/>
</dbReference>
<dbReference type="InterPro" id="IPR013103">
    <property type="entry name" value="RVT_2"/>
</dbReference>
<organism evidence="2 3">
    <name type="scientific">Dryococelus australis</name>
    <dbReference type="NCBI Taxonomy" id="614101"/>
    <lineage>
        <taxon>Eukaryota</taxon>
        <taxon>Metazoa</taxon>
        <taxon>Ecdysozoa</taxon>
        <taxon>Arthropoda</taxon>
        <taxon>Hexapoda</taxon>
        <taxon>Insecta</taxon>
        <taxon>Pterygota</taxon>
        <taxon>Neoptera</taxon>
        <taxon>Polyneoptera</taxon>
        <taxon>Phasmatodea</taxon>
        <taxon>Verophasmatodea</taxon>
        <taxon>Anareolatae</taxon>
        <taxon>Phasmatidae</taxon>
        <taxon>Eurycanthinae</taxon>
        <taxon>Dryococelus</taxon>
    </lineage>
</organism>
<reference evidence="2 3" key="1">
    <citation type="submission" date="2023-02" db="EMBL/GenBank/DDBJ databases">
        <title>LHISI_Scaffold_Assembly.</title>
        <authorList>
            <person name="Stuart O.P."/>
            <person name="Cleave R."/>
            <person name="Magrath M.J.L."/>
            <person name="Mikheyev A.S."/>
        </authorList>
    </citation>
    <scope>NUCLEOTIDE SEQUENCE [LARGE SCALE GENOMIC DNA]</scope>
    <source>
        <strain evidence="2">Daus_M_001</strain>
        <tissue evidence="2">Leg muscle</tissue>
    </source>
</reference>
<comment type="caution">
    <text evidence="2">The sequence shown here is derived from an EMBL/GenBank/DDBJ whole genome shotgun (WGS) entry which is preliminary data.</text>
</comment>
<dbReference type="Proteomes" id="UP001159363">
    <property type="component" value="Chromosome 2"/>
</dbReference>
<accession>A0ABQ9I883</accession>
<protein>
    <recommendedName>
        <fullName evidence="1">Reverse transcriptase Ty1/copia-type domain-containing protein</fullName>
    </recommendedName>
</protein>
<keyword evidence="3" id="KW-1185">Reference proteome</keyword>
<feature type="domain" description="Reverse transcriptase Ty1/copia-type" evidence="1">
    <location>
        <begin position="29"/>
        <end position="101"/>
    </location>
</feature>
<gene>
    <name evidence="2" type="ORF">PR048_005431</name>
</gene>
<evidence type="ECO:0000313" key="2">
    <source>
        <dbReference type="EMBL" id="KAJ8892850.1"/>
    </source>
</evidence>
<evidence type="ECO:0000313" key="3">
    <source>
        <dbReference type="Proteomes" id="UP001159363"/>
    </source>
</evidence>
<proteinExistence type="predicted"/>
<dbReference type="PANTHER" id="PTHR11439">
    <property type="entry name" value="GAG-POL-RELATED RETROTRANSPOSON"/>
    <property type="match status" value="1"/>
</dbReference>